<keyword evidence="2" id="KW-1185">Reference proteome</keyword>
<dbReference type="GO" id="GO:0003700">
    <property type="term" value="F:DNA-binding transcription factor activity"/>
    <property type="evidence" value="ECO:0007669"/>
    <property type="project" value="InterPro"/>
</dbReference>
<dbReference type="OrthoDB" id="1163416at2"/>
<dbReference type="InterPro" id="IPR013325">
    <property type="entry name" value="RNA_pol_sigma_r2"/>
</dbReference>
<dbReference type="GO" id="GO:0006352">
    <property type="term" value="P:DNA-templated transcription initiation"/>
    <property type="evidence" value="ECO:0007669"/>
    <property type="project" value="InterPro"/>
</dbReference>
<dbReference type="SUPFAM" id="SSF88946">
    <property type="entry name" value="Sigma2 domain of RNA polymerase sigma factors"/>
    <property type="match status" value="1"/>
</dbReference>
<accession>A0A2U2PGI7</accession>
<name>A0A2U2PGI7_9SPHI</name>
<dbReference type="AlphaFoldDB" id="A0A2U2PGI7"/>
<sequence length="180" mass="21017">MQKNHILKQSEQREKLFTSLYEKVFPLVARYIRRQGGNLEEAQDVFQDALIVYYEKTRSNNDVENENAYILGTSKILWIKKYKEGSLNVNLDDLHESQQMAQPSIPIIAQQRITDFLASAGRKCMDLLKAFYYDKFSPGEIATHFGYSGIRSATVQKHKCMEKVRNTVKEKSFQYEDFIE</sequence>
<dbReference type="RefSeq" id="WP_109416177.1">
    <property type="nucleotide sequence ID" value="NZ_QEAS01000009.1"/>
</dbReference>
<dbReference type="Proteomes" id="UP000245647">
    <property type="component" value="Unassembled WGS sequence"/>
</dbReference>
<organism evidence="1 2">
    <name type="scientific">Pararcticibacter amylolyticus</name>
    <dbReference type="NCBI Taxonomy" id="2173175"/>
    <lineage>
        <taxon>Bacteria</taxon>
        <taxon>Pseudomonadati</taxon>
        <taxon>Bacteroidota</taxon>
        <taxon>Sphingobacteriia</taxon>
        <taxon>Sphingobacteriales</taxon>
        <taxon>Sphingobacteriaceae</taxon>
        <taxon>Pararcticibacter</taxon>
    </lineage>
</organism>
<evidence type="ECO:0000313" key="1">
    <source>
        <dbReference type="EMBL" id="PWG80470.1"/>
    </source>
</evidence>
<evidence type="ECO:0000313" key="2">
    <source>
        <dbReference type="Proteomes" id="UP000245647"/>
    </source>
</evidence>
<comment type="caution">
    <text evidence="1">The sequence shown here is derived from an EMBL/GenBank/DDBJ whole genome shotgun (WGS) entry which is preliminary data.</text>
</comment>
<reference evidence="1 2" key="1">
    <citation type="submission" date="2018-04" db="EMBL/GenBank/DDBJ databases">
        <title>Pedobacter chongqingensis sp. nov., isolated from a rottenly hemp rope.</title>
        <authorList>
            <person name="Cai Y."/>
        </authorList>
    </citation>
    <scope>NUCLEOTIDE SEQUENCE [LARGE SCALE GENOMIC DNA]</scope>
    <source>
        <strain evidence="1 2">FJ4-8</strain>
    </source>
</reference>
<dbReference type="Gene3D" id="1.10.1740.10">
    <property type="match status" value="1"/>
</dbReference>
<protein>
    <submittedName>
        <fullName evidence="1">RNA polymerase subunit sigma-70</fullName>
    </submittedName>
</protein>
<gene>
    <name evidence="1" type="ORF">DDR33_12800</name>
</gene>
<dbReference type="EMBL" id="QEAS01000009">
    <property type="protein sequence ID" value="PWG80470.1"/>
    <property type="molecule type" value="Genomic_DNA"/>
</dbReference>
<proteinExistence type="predicted"/>